<protein>
    <submittedName>
        <fullName evidence="2">RHS repeat-associated core domain-containing protein</fullName>
    </submittedName>
</protein>
<organism evidence="2 3">
    <name type="scientific">Limisphaera ngatamarikiensis</name>
    <dbReference type="NCBI Taxonomy" id="1324935"/>
    <lineage>
        <taxon>Bacteria</taxon>
        <taxon>Pseudomonadati</taxon>
        <taxon>Verrucomicrobiota</taxon>
        <taxon>Verrucomicrobiia</taxon>
        <taxon>Limisphaerales</taxon>
        <taxon>Limisphaeraceae</taxon>
        <taxon>Limisphaera</taxon>
    </lineage>
</organism>
<dbReference type="Proteomes" id="UP000477311">
    <property type="component" value="Unassembled WGS sequence"/>
</dbReference>
<dbReference type="InterPro" id="IPR050708">
    <property type="entry name" value="T6SS_VgrG/RHS"/>
</dbReference>
<dbReference type="Gene3D" id="2.180.10.10">
    <property type="entry name" value="RHS repeat-associated core"/>
    <property type="match status" value="1"/>
</dbReference>
<dbReference type="RefSeq" id="WP_165108171.1">
    <property type="nucleotide sequence ID" value="NZ_JAAKYA010000073.1"/>
</dbReference>
<proteinExistence type="predicted"/>
<gene>
    <name evidence="2" type="ORF">G4L39_10850</name>
</gene>
<evidence type="ECO:0000313" key="3">
    <source>
        <dbReference type="Proteomes" id="UP000477311"/>
    </source>
</evidence>
<name>A0A6M1RR78_9BACT</name>
<feature type="compositionally biased region" description="Pro residues" evidence="1">
    <location>
        <begin position="326"/>
        <end position="350"/>
    </location>
</feature>
<accession>A0A6M1RR78</accession>
<reference evidence="2 3" key="1">
    <citation type="submission" date="2020-02" db="EMBL/GenBank/DDBJ databases">
        <title>Draft genome sequence of Limisphaera ngatamarikiensis NGM72.4T, a thermophilic Verrucomicrobia grouped in subdivision 3.</title>
        <authorList>
            <person name="Carere C.R."/>
            <person name="Steen J."/>
            <person name="Hugenholtz P."/>
            <person name="Stott M.B."/>
        </authorList>
    </citation>
    <scope>NUCLEOTIDE SEQUENCE [LARGE SCALE GENOMIC DNA]</scope>
    <source>
        <strain evidence="2 3">NGM72.4</strain>
    </source>
</reference>
<evidence type="ECO:0000313" key="2">
    <source>
        <dbReference type="EMBL" id="NGO39887.1"/>
    </source>
</evidence>
<dbReference type="NCBIfam" id="TIGR03696">
    <property type="entry name" value="Rhs_assc_core"/>
    <property type="match status" value="1"/>
</dbReference>
<feature type="region of interest" description="Disordered" evidence="1">
    <location>
        <begin position="292"/>
        <end position="353"/>
    </location>
</feature>
<feature type="compositionally biased region" description="Pro residues" evidence="1">
    <location>
        <begin position="292"/>
        <end position="316"/>
    </location>
</feature>
<dbReference type="AlphaFoldDB" id="A0A6M1RR78"/>
<keyword evidence="3" id="KW-1185">Reference proteome</keyword>
<comment type="caution">
    <text evidence="2">The sequence shown here is derived from an EMBL/GenBank/DDBJ whole genome shotgun (WGS) entry which is preliminary data.</text>
</comment>
<dbReference type="EMBL" id="JAAKYA010000073">
    <property type="protein sequence ID" value="NGO39887.1"/>
    <property type="molecule type" value="Genomic_DNA"/>
</dbReference>
<sequence>MPLDRRDRLQGEVRTAVVVQTPELMNYDLDGNLVRDGRWVYSWDAENRLVRVMSWGNPDRRRVDWTYDALGRRVRQVRYLWTNSAWQVVEDLKLVSDPVWFGRHIAELNGTNGALVRSYVWGLDLSESLDGAGGVGGLLWVRLSGGPAAGVHFVTYDGNGNVWNLVSASTGTETARYEYGPFGEPLRLTGAAAGWNPFRFSTKRTEDGTGLVLYEYRAYSPGLGRWLSRDPIEEQGGANVVAFRANGAIGFTDNAGVQVAPALAGGWKSAYLGHGWSGASAYDDGPLPNPVIPPAWPKPRPGEPPLPPPILPPKHPPAGDDRVGMPRPPPPPRTPPGKPPRQPPGGPPSNPGSAAGGAIAFCADVGTMLFNRWQVNDGIRECERQLKPDCKRRCCSIFVCYRCCFGRTQLYRVQSVLHDKDCSQVKAFHNAPGTSLWPACPTGYPYRLVLYFELLKCGGS</sequence>
<dbReference type="PANTHER" id="PTHR32305">
    <property type="match status" value="1"/>
</dbReference>
<evidence type="ECO:0000256" key="1">
    <source>
        <dbReference type="SAM" id="MobiDB-lite"/>
    </source>
</evidence>
<dbReference type="InterPro" id="IPR022385">
    <property type="entry name" value="Rhs_assc_core"/>
</dbReference>
<dbReference type="PANTHER" id="PTHR32305:SF15">
    <property type="entry name" value="PROTEIN RHSA-RELATED"/>
    <property type="match status" value="1"/>
</dbReference>